<proteinExistence type="predicted"/>
<sequence>MDTMSKDGLFSVGGARCDVYLAGLDAAVAAGRPLAASATSRKQNFPASGTPHGIAATHQDQVNADLLAFISNHDHASSAIPWMSQ</sequence>
<accession>A0ABM9DF43</accession>
<dbReference type="EMBL" id="CAKXZT010000002">
    <property type="protein sequence ID" value="CAH2395167.1"/>
    <property type="molecule type" value="Genomic_DNA"/>
</dbReference>
<evidence type="ECO:0000313" key="2">
    <source>
        <dbReference type="Proteomes" id="UP001153050"/>
    </source>
</evidence>
<comment type="caution">
    <text evidence="1">The sequence shown here is derived from an EMBL/GenBank/DDBJ whole genome shotgun (WGS) entry which is preliminary data.</text>
</comment>
<keyword evidence="2" id="KW-1185">Reference proteome</keyword>
<name>A0ABM9DF43_9HYPH</name>
<evidence type="ECO:0000313" key="1">
    <source>
        <dbReference type="EMBL" id="CAH2395167.1"/>
    </source>
</evidence>
<dbReference type="Proteomes" id="UP001153050">
    <property type="component" value="Unassembled WGS sequence"/>
</dbReference>
<reference evidence="1 2" key="1">
    <citation type="submission" date="2022-03" db="EMBL/GenBank/DDBJ databases">
        <authorList>
            <person name="Brunel B."/>
        </authorList>
    </citation>
    <scope>NUCLEOTIDE SEQUENCE [LARGE SCALE GENOMIC DNA]</scope>
    <source>
        <strain evidence="1">STM5069sample</strain>
    </source>
</reference>
<gene>
    <name evidence="1" type="ORF">MES5069_100030</name>
</gene>
<protein>
    <submittedName>
        <fullName evidence="1">Uncharacterized protein</fullName>
    </submittedName>
</protein>
<organism evidence="1 2">
    <name type="scientific">Mesorhizobium escarrei</name>
    <dbReference type="NCBI Taxonomy" id="666018"/>
    <lineage>
        <taxon>Bacteria</taxon>
        <taxon>Pseudomonadati</taxon>
        <taxon>Pseudomonadota</taxon>
        <taxon>Alphaproteobacteria</taxon>
        <taxon>Hyphomicrobiales</taxon>
        <taxon>Phyllobacteriaceae</taxon>
        <taxon>Mesorhizobium</taxon>
    </lineage>
</organism>